<sequence>MNTAAVAMLRRTDSYGLDHPADIVTPLWRIEVAGRFGWTVPETRTRMARFEPLGLDVPCQAEHCPDSIVDCRDLLMLTTHLDGQAPVLVGQVAPEHLHAAADESGESVADVLEAWSKAETSEVYHWITVAETLLRAPDPPWT</sequence>
<dbReference type="RefSeq" id="WP_344617919.1">
    <property type="nucleotide sequence ID" value="NZ_BAAARV010000080.1"/>
</dbReference>
<keyword evidence="3" id="KW-1185">Reference proteome</keyword>
<accession>A0ABN3HD43</accession>
<evidence type="ECO:0000259" key="1">
    <source>
        <dbReference type="Pfam" id="PF24410"/>
    </source>
</evidence>
<dbReference type="EMBL" id="BAAARV010000080">
    <property type="protein sequence ID" value="GAA2376488.1"/>
    <property type="molecule type" value="Genomic_DNA"/>
</dbReference>
<dbReference type="Pfam" id="PF24410">
    <property type="entry name" value="wHTH-HSP90_Na-assoc"/>
    <property type="match status" value="1"/>
</dbReference>
<name>A0ABN3HD43_9ACTN</name>
<protein>
    <recommendedName>
        <fullName evidence="1">wHTH-Hsp90 Na associated domain-containing protein</fullName>
    </recommendedName>
</protein>
<feature type="domain" description="wHTH-Hsp90 Na associated" evidence="1">
    <location>
        <begin position="70"/>
        <end position="113"/>
    </location>
</feature>
<comment type="caution">
    <text evidence="2">The sequence shown here is derived from an EMBL/GenBank/DDBJ whole genome shotgun (WGS) entry which is preliminary data.</text>
</comment>
<reference evidence="2 3" key="1">
    <citation type="journal article" date="2019" name="Int. J. Syst. Evol. Microbiol.">
        <title>The Global Catalogue of Microorganisms (GCM) 10K type strain sequencing project: providing services to taxonomists for standard genome sequencing and annotation.</title>
        <authorList>
            <consortium name="The Broad Institute Genomics Platform"/>
            <consortium name="The Broad Institute Genome Sequencing Center for Infectious Disease"/>
            <person name="Wu L."/>
            <person name="Ma J."/>
        </authorList>
    </citation>
    <scope>NUCLEOTIDE SEQUENCE [LARGE SCALE GENOMIC DNA]</scope>
    <source>
        <strain evidence="2 3">JCM 3272</strain>
    </source>
</reference>
<evidence type="ECO:0000313" key="3">
    <source>
        <dbReference type="Proteomes" id="UP001501444"/>
    </source>
</evidence>
<dbReference type="InterPro" id="IPR056507">
    <property type="entry name" value="wHTH-HSP90_Na-assoc"/>
</dbReference>
<proteinExistence type="predicted"/>
<evidence type="ECO:0000313" key="2">
    <source>
        <dbReference type="EMBL" id="GAA2376488.1"/>
    </source>
</evidence>
<organism evidence="2 3">
    <name type="scientific">Dactylosporangium salmoneum</name>
    <dbReference type="NCBI Taxonomy" id="53361"/>
    <lineage>
        <taxon>Bacteria</taxon>
        <taxon>Bacillati</taxon>
        <taxon>Actinomycetota</taxon>
        <taxon>Actinomycetes</taxon>
        <taxon>Micromonosporales</taxon>
        <taxon>Micromonosporaceae</taxon>
        <taxon>Dactylosporangium</taxon>
    </lineage>
</organism>
<dbReference type="Proteomes" id="UP001501444">
    <property type="component" value="Unassembled WGS sequence"/>
</dbReference>
<gene>
    <name evidence="2" type="ORF">GCM10010170_080630</name>
</gene>